<comment type="caution">
    <text evidence="1">The sequence shown here is derived from an EMBL/GenBank/DDBJ whole genome shotgun (WGS) entry which is preliminary data.</text>
</comment>
<organism evidence="1 2">
    <name type="scientific">Marinactinospora rubrisoli</name>
    <dbReference type="NCBI Taxonomy" id="2715399"/>
    <lineage>
        <taxon>Bacteria</taxon>
        <taxon>Bacillati</taxon>
        <taxon>Actinomycetota</taxon>
        <taxon>Actinomycetes</taxon>
        <taxon>Streptosporangiales</taxon>
        <taxon>Nocardiopsidaceae</taxon>
        <taxon>Marinactinospora</taxon>
    </lineage>
</organism>
<proteinExistence type="predicted"/>
<evidence type="ECO:0000313" key="2">
    <source>
        <dbReference type="Proteomes" id="UP001596540"/>
    </source>
</evidence>
<reference evidence="2" key="1">
    <citation type="journal article" date="2019" name="Int. J. Syst. Evol. Microbiol.">
        <title>The Global Catalogue of Microorganisms (GCM) 10K type strain sequencing project: providing services to taxonomists for standard genome sequencing and annotation.</title>
        <authorList>
            <consortium name="The Broad Institute Genomics Platform"/>
            <consortium name="The Broad Institute Genome Sequencing Center for Infectious Disease"/>
            <person name="Wu L."/>
            <person name="Ma J."/>
        </authorList>
    </citation>
    <scope>NUCLEOTIDE SEQUENCE [LARGE SCALE GENOMIC DNA]</scope>
    <source>
        <strain evidence="2">CGMCC 4.7382</strain>
    </source>
</reference>
<protein>
    <submittedName>
        <fullName evidence="1">Uncharacterized protein</fullName>
    </submittedName>
</protein>
<sequence length="178" mass="18960">MDERDTPRADAGEAAVAALLAGVPLFAPVGEQRPGRVGSTTADPATGEVHKAIVEYGTGEGGTDVEIMTRRWDAGEAGPEQARALCVERDFMQRRMRGDLDARPLPLPEGSAWTTRRIDVDGTPRDFTVLATPFSWVAVAALPGGVLVRLFASAPRPHLAALRRITAPGDLRPIVGRS</sequence>
<name>A0ABW2KPM5_9ACTN</name>
<dbReference type="RefSeq" id="WP_379873615.1">
    <property type="nucleotide sequence ID" value="NZ_JBHTBH010000015.1"/>
</dbReference>
<gene>
    <name evidence="1" type="ORF">ACFQRF_24880</name>
</gene>
<dbReference type="Proteomes" id="UP001596540">
    <property type="component" value="Unassembled WGS sequence"/>
</dbReference>
<evidence type="ECO:0000313" key="1">
    <source>
        <dbReference type="EMBL" id="MFC7330975.1"/>
    </source>
</evidence>
<keyword evidence="2" id="KW-1185">Reference proteome</keyword>
<dbReference type="EMBL" id="JBHTBH010000015">
    <property type="protein sequence ID" value="MFC7330975.1"/>
    <property type="molecule type" value="Genomic_DNA"/>
</dbReference>
<accession>A0ABW2KPM5</accession>